<dbReference type="InterPro" id="IPR032808">
    <property type="entry name" value="DoxX"/>
</dbReference>
<proteinExistence type="inferred from homology"/>
<keyword evidence="4 7" id="KW-0812">Transmembrane</keyword>
<dbReference type="PANTHER" id="PTHR33452">
    <property type="entry name" value="OXIDOREDUCTASE CATD-RELATED"/>
    <property type="match status" value="1"/>
</dbReference>
<evidence type="ECO:0008006" key="10">
    <source>
        <dbReference type="Google" id="ProtNLM"/>
    </source>
</evidence>
<evidence type="ECO:0000256" key="5">
    <source>
        <dbReference type="ARBA" id="ARBA00022989"/>
    </source>
</evidence>
<comment type="caution">
    <text evidence="8">The sequence shown here is derived from an EMBL/GenBank/DDBJ whole genome shotgun (WGS) entry which is preliminary data.</text>
</comment>
<evidence type="ECO:0000256" key="1">
    <source>
        <dbReference type="ARBA" id="ARBA00004651"/>
    </source>
</evidence>
<dbReference type="Pfam" id="PF07681">
    <property type="entry name" value="DoxX"/>
    <property type="match status" value="1"/>
</dbReference>
<dbReference type="PANTHER" id="PTHR33452:SF1">
    <property type="entry name" value="INNER MEMBRANE PROTEIN YPHA-RELATED"/>
    <property type="match status" value="1"/>
</dbReference>
<evidence type="ECO:0000256" key="3">
    <source>
        <dbReference type="ARBA" id="ARBA00022475"/>
    </source>
</evidence>
<comment type="similarity">
    <text evidence="2">Belongs to the DoxX family.</text>
</comment>
<comment type="subcellular location">
    <subcellularLocation>
        <location evidence="1">Cell membrane</location>
        <topology evidence="1">Multi-pass membrane protein</topology>
    </subcellularLocation>
</comment>
<accession>A0A2M7WRM9</accession>
<evidence type="ECO:0000313" key="8">
    <source>
        <dbReference type="EMBL" id="PJA32661.1"/>
    </source>
</evidence>
<keyword evidence="6 7" id="KW-0472">Membrane</keyword>
<evidence type="ECO:0000313" key="9">
    <source>
        <dbReference type="Proteomes" id="UP000230758"/>
    </source>
</evidence>
<keyword evidence="3" id="KW-1003">Cell membrane</keyword>
<evidence type="ECO:0000256" key="2">
    <source>
        <dbReference type="ARBA" id="ARBA00006679"/>
    </source>
</evidence>
<keyword evidence="5 7" id="KW-1133">Transmembrane helix</keyword>
<sequence>MKQYASAILRIGVASVFIWFGFQQLSNTYEWIGWLPEYASALPFSATTLVYINGVFEVVFGFLLLLGLFIRVSASLLALHMTHIISVVGYGEIGVRDFGIFMATLSLAFSGVPNFSLDLFFKNRQQL</sequence>
<dbReference type="Proteomes" id="UP000230758">
    <property type="component" value="Unassembled WGS sequence"/>
</dbReference>
<protein>
    <recommendedName>
        <fullName evidence="10">DoxX family protein</fullName>
    </recommendedName>
</protein>
<organism evidence="8 9">
    <name type="scientific">Candidatus Zambryskibacteria bacterium CG_4_9_14_3_um_filter_42_15</name>
    <dbReference type="NCBI Taxonomy" id="1975112"/>
    <lineage>
        <taxon>Bacteria</taxon>
        <taxon>Candidatus Zambryskiibacteriota</taxon>
    </lineage>
</organism>
<dbReference type="GO" id="GO:0005886">
    <property type="term" value="C:plasma membrane"/>
    <property type="evidence" value="ECO:0007669"/>
    <property type="project" value="UniProtKB-SubCell"/>
</dbReference>
<feature type="transmembrane region" description="Helical" evidence="7">
    <location>
        <begin position="76"/>
        <end position="93"/>
    </location>
</feature>
<evidence type="ECO:0000256" key="6">
    <source>
        <dbReference type="ARBA" id="ARBA00023136"/>
    </source>
</evidence>
<feature type="transmembrane region" description="Helical" evidence="7">
    <location>
        <begin position="99"/>
        <end position="121"/>
    </location>
</feature>
<feature type="transmembrane region" description="Helical" evidence="7">
    <location>
        <begin position="46"/>
        <end position="69"/>
    </location>
</feature>
<dbReference type="AlphaFoldDB" id="A0A2M7WRM9"/>
<feature type="transmembrane region" description="Helical" evidence="7">
    <location>
        <begin position="7"/>
        <end position="26"/>
    </location>
</feature>
<evidence type="ECO:0000256" key="4">
    <source>
        <dbReference type="ARBA" id="ARBA00022692"/>
    </source>
</evidence>
<gene>
    <name evidence="8" type="ORF">CO185_02080</name>
</gene>
<dbReference type="InterPro" id="IPR051907">
    <property type="entry name" value="DoxX-like_oxidoreductase"/>
</dbReference>
<name>A0A2M7WRM9_9BACT</name>
<reference evidence="9" key="1">
    <citation type="submission" date="2017-09" db="EMBL/GenBank/DDBJ databases">
        <title>Depth-based differentiation of microbial function through sediment-hosted aquifers and enrichment of novel symbionts in the deep terrestrial subsurface.</title>
        <authorList>
            <person name="Probst A.J."/>
            <person name="Ladd B."/>
            <person name="Jarett J.K."/>
            <person name="Geller-Mcgrath D.E."/>
            <person name="Sieber C.M.K."/>
            <person name="Emerson J.B."/>
            <person name="Anantharaman K."/>
            <person name="Thomas B.C."/>
            <person name="Malmstrom R."/>
            <person name="Stieglmeier M."/>
            <person name="Klingl A."/>
            <person name="Woyke T."/>
            <person name="Ryan C.M."/>
            <person name="Banfield J.F."/>
        </authorList>
    </citation>
    <scope>NUCLEOTIDE SEQUENCE [LARGE SCALE GENOMIC DNA]</scope>
</reference>
<evidence type="ECO:0000256" key="7">
    <source>
        <dbReference type="SAM" id="Phobius"/>
    </source>
</evidence>
<dbReference type="EMBL" id="PFXF01000024">
    <property type="protein sequence ID" value="PJA32661.1"/>
    <property type="molecule type" value="Genomic_DNA"/>
</dbReference>